<dbReference type="PANTHER" id="PTHR33307">
    <property type="entry name" value="ALPHA-RHAMNOSIDASE (EUROFUNG)"/>
    <property type="match status" value="1"/>
</dbReference>
<gene>
    <name evidence="8" type="ORF">FE784_09640</name>
</gene>
<dbReference type="InterPro" id="IPR035396">
    <property type="entry name" value="Bac_rhamnosid6H"/>
</dbReference>
<evidence type="ECO:0000256" key="1">
    <source>
        <dbReference type="ARBA" id="ARBA00001445"/>
    </source>
</evidence>
<dbReference type="Pfam" id="PF08531">
    <property type="entry name" value="Bac_rhamnosid_N"/>
    <property type="match status" value="1"/>
</dbReference>
<dbReference type="SUPFAM" id="SSF48208">
    <property type="entry name" value="Six-hairpin glycosidases"/>
    <property type="match status" value="1"/>
</dbReference>
<comment type="catalytic activity">
    <reaction evidence="1">
        <text>Hydrolysis of terminal non-reducing alpha-L-rhamnose residues in alpha-L-rhamnosides.</text>
        <dbReference type="EC" id="3.2.1.40"/>
    </reaction>
</comment>
<dbReference type="EC" id="3.2.1.40" evidence="2"/>
<protein>
    <recommendedName>
        <fullName evidence="2">alpha-L-rhamnosidase</fullName>
        <ecNumber evidence="2">3.2.1.40</ecNumber>
    </recommendedName>
</protein>
<evidence type="ECO:0000259" key="7">
    <source>
        <dbReference type="Pfam" id="PF17390"/>
    </source>
</evidence>
<dbReference type="InterPro" id="IPR008928">
    <property type="entry name" value="6-hairpin_glycosidase_sf"/>
</dbReference>
<dbReference type="Gene3D" id="2.60.40.10">
    <property type="entry name" value="Immunoglobulins"/>
    <property type="match status" value="1"/>
</dbReference>
<dbReference type="Pfam" id="PF05592">
    <property type="entry name" value="Bac_rhamnosid"/>
    <property type="match status" value="1"/>
</dbReference>
<sequence>MKIRKVERNVRSSELIIHSLRVNDIDQPMGMDGDSIAFSWKLDGGERGAAQAAYRVLVSAVRQEPYRNQGDIWDSGYKEGHPLRVPYEGMPLGTQRRYWWKAIIKDRMGRIAESESVPFDTGLAREELKATWIWKPGEAQTNDFAYFRKTFRSERDVKLAKLFVSAHHVLQLFVNGQRVGGFGSPAPTNPLKTKYYLAYDVTKLLLDGDNCIAAIVHYIGGDGQNYVNGWPGFLLQGHIEHEDGTRATVMTDETWDCLNDIPHRIGTPYQQKRRITAIEAYDARLADSSWTTTEFKGSCTKAVPSRRIEERRWPMKWQAIPEGAAEETIVPAPMPVQEIGRQVFDAGKIVSGWPRLTVKGARGTKVRIRYSEDLDMQGYVKHNVCNETSEHYYDDYTMAGADTEIWEPSLSYKAFRYAEVTGYPEPLGEGGIRIVSAHTAVDRTGCFRSSSELLNSLYEACIQTQKNNVLGQLVDCPHREQAQYLADSDLQAELLLFQFDSVPIVEKVLADFADGQLADGTFPFVYPSNYEHPDFHIFIPEWDLHFPTLLHKLYRHTGDTRLLERFYEPARRMALHYAGLADAELGLIPQSRIRKPRHWHISDHPYPEIDHSGDYLTVQNLKLAHGLNLLAEMADLLADEADAERMKAYSHALTEAIMTHLYDADRKRFRDSYGSEQSHQGTNAVALHYGFVPPEDKPHALEAMAAQGLQTKTLLSLNLLHTLFRDGKEEEGYRLLCKTDFPSWGYMIRQGSRTIWEGFRDIESHCHAWNAYPAKMMVEYVVGIQLAEAGWRRVRIKPFVPAELDYAEGSVMTPRGNVRVGWEKTADAGALKLKVEIPVGTEAAVWIPAQNPGAIYISESGSPIWAKGAFSPVRQRPTSDSPVTEPDANAAAGIANAEAAPGAVVIHIRSGHYAFECRQA</sequence>
<evidence type="ECO:0000259" key="6">
    <source>
        <dbReference type="Pfam" id="PF17389"/>
    </source>
</evidence>
<dbReference type="Pfam" id="PF17390">
    <property type="entry name" value="Bac_rhamnosid_C"/>
    <property type="match status" value="1"/>
</dbReference>
<dbReference type="OrthoDB" id="9815108at2"/>
<dbReference type="InterPro" id="IPR008979">
    <property type="entry name" value="Galactose-bd-like_sf"/>
</dbReference>
<dbReference type="PANTHER" id="PTHR33307:SF6">
    <property type="entry name" value="ALPHA-RHAMNOSIDASE (EUROFUNG)-RELATED"/>
    <property type="match status" value="1"/>
</dbReference>
<dbReference type="InterPro" id="IPR012341">
    <property type="entry name" value="6hp_glycosidase-like_sf"/>
</dbReference>
<dbReference type="InterPro" id="IPR035398">
    <property type="entry name" value="Bac_rhamnosid_C"/>
</dbReference>
<evidence type="ECO:0000259" key="5">
    <source>
        <dbReference type="Pfam" id="PF08531"/>
    </source>
</evidence>
<dbReference type="InterPro" id="IPR008902">
    <property type="entry name" value="Rhamnosid_concanavalin"/>
</dbReference>
<dbReference type="InterPro" id="IPR013783">
    <property type="entry name" value="Ig-like_fold"/>
</dbReference>
<evidence type="ECO:0000313" key="9">
    <source>
        <dbReference type="Proteomes" id="UP000307943"/>
    </source>
</evidence>
<comment type="caution">
    <text evidence="8">The sequence shown here is derived from an EMBL/GenBank/DDBJ whole genome shotgun (WGS) entry which is preliminary data.</text>
</comment>
<dbReference type="Gene3D" id="2.60.420.10">
    <property type="entry name" value="Maltose phosphorylase, domain 3"/>
    <property type="match status" value="1"/>
</dbReference>
<dbReference type="Gene3D" id="1.50.10.10">
    <property type="match status" value="1"/>
</dbReference>
<keyword evidence="3" id="KW-0378">Hydrolase</keyword>
<dbReference type="GO" id="GO:0005975">
    <property type="term" value="P:carbohydrate metabolic process"/>
    <property type="evidence" value="ECO:0007669"/>
    <property type="project" value="InterPro"/>
</dbReference>
<organism evidence="8 9">
    <name type="scientific">Paenibacillus hemerocallicola</name>
    <dbReference type="NCBI Taxonomy" id="1172614"/>
    <lineage>
        <taxon>Bacteria</taxon>
        <taxon>Bacillati</taxon>
        <taxon>Bacillota</taxon>
        <taxon>Bacilli</taxon>
        <taxon>Bacillales</taxon>
        <taxon>Paenibacillaceae</taxon>
        <taxon>Paenibacillus</taxon>
    </lineage>
</organism>
<feature type="domain" description="Alpha-L-rhamnosidase C-terminal" evidence="7">
    <location>
        <begin position="783"/>
        <end position="852"/>
    </location>
</feature>
<reference evidence="8 9" key="1">
    <citation type="submission" date="2019-05" db="EMBL/GenBank/DDBJ databases">
        <title>We sequenced the genome of Paenibacillus hemerocallicola KCTC 33185 for further insight into its adaptation and study the phylogeny of Paenibacillus.</title>
        <authorList>
            <person name="Narsing Rao M.P."/>
        </authorList>
    </citation>
    <scope>NUCLEOTIDE SEQUENCE [LARGE SCALE GENOMIC DNA]</scope>
    <source>
        <strain evidence="8 9">KCTC 33185</strain>
    </source>
</reference>
<dbReference type="Gene3D" id="2.60.120.260">
    <property type="entry name" value="Galactose-binding domain-like"/>
    <property type="match status" value="2"/>
</dbReference>
<accession>A0A5C4TDF2</accession>
<dbReference type="Pfam" id="PF25788">
    <property type="entry name" value="Ig_Rha78A_N"/>
    <property type="match status" value="1"/>
</dbReference>
<feature type="domain" description="Bacterial alpha-L-rhamnosidase N-terminal" evidence="5">
    <location>
        <begin position="156"/>
        <end position="304"/>
    </location>
</feature>
<evidence type="ECO:0000259" key="4">
    <source>
        <dbReference type="Pfam" id="PF05592"/>
    </source>
</evidence>
<proteinExistence type="predicted"/>
<evidence type="ECO:0000313" key="8">
    <source>
        <dbReference type="EMBL" id="TNJ66519.1"/>
    </source>
</evidence>
<keyword evidence="9" id="KW-1185">Reference proteome</keyword>
<evidence type="ECO:0000256" key="2">
    <source>
        <dbReference type="ARBA" id="ARBA00012652"/>
    </source>
</evidence>
<dbReference type="GO" id="GO:0030596">
    <property type="term" value="F:alpha-L-rhamnosidase activity"/>
    <property type="evidence" value="ECO:0007669"/>
    <property type="project" value="UniProtKB-EC"/>
</dbReference>
<dbReference type="InterPro" id="IPR013737">
    <property type="entry name" value="Bac_rhamnosid_N"/>
</dbReference>
<dbReference type="EMBL" id="VDCQ01000010">
    <property type="protein sequence ID" value="TNJ66519.1"/>
    <property type="molecule type" value="Genomic_DNA"/>
</dbReference>
<dbReference type="Pfam" id="PF17389">
    <property type="entry name" value="Bac_rhamnosid6H"/>
    <property type="match status" value="1"/>
</dbReference>
<dbReference type="Proteomes" id="UP000307943">
    <property type="component" value="Unassembled WGS sequence"/>
</dbReference>
<dbReference type="SUPFAM" id="SSF49785">
    <property type="entry name" value="Galactose-binding domain-like"/>
    <property type="match status" value="1"/>
</dbReference>
<feature type="domain" description="Alpha-L-rhamnosidase concanavalin-like" evidence="4">
    <location>
        <begin position="340"/>
        <end position="425"/>
    </location>
</feature>
<dbReference type="InterPro" id="IPR016007">
    <property type="entry name" value="Alpha_rhamnosid"/>
</dbReference>
<evidence type="ECO:0000256" key="3">
    <source>
        <dbReference type="ARBA" id="ARBA00022801"/>
    </source>
</evidence>
<dbReference type="AlphaFoldDB" id="A0A5C4TDF2"/>
<feature type="domain" description="Alpha-L-rhamnosidase six-hairpin glycosidase" evidence="6">
    <location>
        <begin position="442"/>
        <end position="781"/>
    </location>
</feature>
<name>A0A5C4TDF2_9BACL</name>